<dbReference type="Pfam" id="PF01872">
    <property type="entry name" value="RibD_C"/>
    <property type="match status" value="1"/>
</dbReference>
<name>A0A1R0WUB2_9BACL</name>
<accession>A0A1R0WUB2</accession>
<dbReference type="EMBL" id="MKQP01000078">
    <property type="protein sequence ID" value="OMD21534.1"/>
    <property type="molecule type" value="Genomic_DNA"/>
</dbReference>
<evidence type="ECO:0000259" key="1">
    <source>
        <dbReference type="Pfam" id="PF01872"/>
    </source>
</evidence>
<dbReference type="RefSeq" id="WP_051490997.1">
    <property type="nucleotide sequence ID" value="NZ_MKQP01000078.1"/>
</dbReference>
<dbReference type="GO" id="GO:0008703">
    <property type="term" value="F:5-amino-6-(5-phosphoribosylamino)uracil reductase activity"/>
    <property type="evidence" value="ECO:0007669"/>
    <property type="project" value="InterPro"/>
</dbReference>
<sequence length="75" mass="8185">MLEGGGILNGSFLNEDLIDELSLVIVPIADGASNSVTLFEMDASMKQQPPANFSLKSVEKLADDGLWLKYVTRRD</sequence>
<dbReference type="InterPro" id="IPR024072">
    <property type="entry name" value="DHFR-like_dom_sf"/>
</dbReference>
<evidence type="ECO:0000313" key="2">
    <source>
        <dbReference type="EMBL" id="OMD21534.1"/>
    </source>
</evidence>
<gene>
    <name evidence="2" type="ORF">BJP51_07895</name>
</gene>
<dbReference type="AlphaFoldDB" id="A0A1R0WUB2"/>
<protein>
    <recommendedName>
        <fullName evidence="1">Bacterial bifunctional deaminase-reductase C-terminal domain-containing protein</fullName>
    </recommendedName>
</protein>
<dbReference type="GO" id="GO:0009231">
    <property type="term" value="P:riboflavin biosynthetic process"/>
    <property type="evidence" value="ECO:0007669"/>
    <property type="project" value="InterPro"/>
</dbReference>
<comment type="caution">
    <text evidence="2">The sequence shown here is derived from an EMBL/GenBank/DDBJ whole genome shotgun (WGS) entry which is preliminary data.</text>
</comment>
<organism evidence="2 3">
    <name type="scientific">Paenibacillus odorifer</name>
    <dbReference type="NCBI Taxonomy" id="189426"/>
    <lineage>
        <taxon>Bacteria</taxon>
        <taxon>Bacillati</taxon>
        <taxon>Bacillota</taxon>
        <taxon>Bacilli</taxon>
        <taxon>Bacillales</taxon>
        <taxon>Paenibacillaceae</taxon>
        <taxon>Paenibacillus</taxon>
    </lineage>
</organism>
<dbReference type="InterPro" id="IPR002734">
    <property type="entry name" value="RibDG_C"/>
</dbReference>
<reference evidence="2 3" key="1">
    <citation type="submission" date="2016-10" db="EMBL/GenBank/DDBJ databases">
        <title>Paenibacillus species isolates.</title>
        <authorList>
            <person name="Beno S.M."/>
        </authorList>
    </citation>
    <scope>NUCLEOTIDE SEQUENCE [LARGE SCALE GENOMIC DNA]</scope>
    <source>
        <strain evidence="2 3">FSL H7-0604</strain>
    </source>
</reference>
<evidence type="ECO:0000313" key="3">
    <source>
        <dbReference type="Proteomes" id="UP000187465"/>
    </source>
</evidence>
<feature type="domain" description="Bacterial bifunctional deaminase-reductase C-terminal" evidence="1">
    <location>
        <begin position="1"/>
        <end position="64"/>
    </location>
</feature>
<dbReference type="Gene3D" id="3.40.430.10">
    <property type="entry name" value="Dihydrofolate Reductase, subunit A"/>
    <property type="match status" value="1"/>
</dbReference>
<dbReference type="SUPFAM" id="SSF53597">
    <property type="entry name" value="Dihydrofolate reductase-like"/>
    <property type="match status" value="1"/>
</dbReference>
<dbReference type="Proteomes" id="UP000187465">
    <property type="component" value="Unassembled WGS sequence"/>
</dbReference>
<proteinExistence type="predicted"/>